<protein>
    <submittedName>
        <fullName evidence="2">Uncharacterized protein</fullName>
    </submittedName>
</protein>
<keyword evidence="3" id="KW-1185">Reference proteome</keyword>
<dbReference type="AlphaFoldDB" id="A0A087SV99"/>
<sequence length="49" mass="5786">MNNKPSRSDLQAGPLLKKNTFIFMRSWKIIVISVPKASRITIYFLFNHY</sequence>
<name>A0A087SV99_STEMI</name>
<keyword evidence="1" id="KW-0472">Membrane</keyword>
<evidence type="ECO:0000256" key="1">
    <source>
        <dbReference type="SAM" id="Phobius"/>
    </source>
</evidence>
<keyword evidence="1" id="KW-0812">Transmembrane</keyword>
<gene>
    <name evidence="2" type="ORF">X975_12772</name>
</gene>
<dbReference type="EMBL" id="KK112125">
    <property type="protein sequence ID" value="KFM56788.1"/>
    <property type="molecule type" value="Genomic_DNA"/>
</dbReference>
<keyword evidence="1" id="KW-1133">Transmembrane helix</keyword>
<feature type="non-terminal residue" evidence="2">
    <location>
        <position position="49"/>
    </location>
</feature>
<feature type="transmembrane region" description="Helical" evidence="1">
    <location>
        <begin position="27"/>
        <end position="46"/>
    </location>
</feature>
<accession>A0A087SV99</accession>
<evidence type="ECO:0000313" key="2">
    <source>
        <dbReference type="EMBL" id="KFM56788.1"/>
    </source>
</evidence>
<organism evidence="2 3">
    <name type="scientific">Stegodyphus mimosarum</name>
    <name type="common">African social velvet spider</name>
    <dbReference type="NCBI Taxonomy" id="407821"/>
    <lineage>
        <taxon>Eukaryota</taxon>
        <taxon>Metazoa</taxon>
        <taxon>Ecdysozoa</taxon>
        <taxon>Arthropoda</taxon>
        <taxon>Chelicerata</taxon>
        <taxon>Arachnida</taxon>
        <taxon>Araneae</taxon>
        <taxon>Araneomorphae</taxon>
        <taxon>Entelegynae</taxon>
        <taxon>Eresoidea</taxon>
        <taxon>Eresidae</taxon>
        <taxon>Stegodyphus</taxon>
    </lineage>
</organism>
<dbReference type="Proteomes" id="UP000054359">
    <property type="component" value="Unassembled WGS sequence"/>
</dbReference>
<proteinExistence type="predicted"/>
<evidence type="ECO:0000313" key="3">
    <source>
        <dbReference type="Proteomes" id="UP000054359"/>
    </source>
</evidence>
<reference evidence="2 3" key="1">
    <citation type="submission" date="2013-11" db="EMBL/GenBank/DDBJ databases">
        <title>Genome sequencing of Stegodyphus mimosarum.</title>
        <authorList>
            <person name="Bechsgaard J."/>
        </authorList>
    </citation>
    <scope>NUCLEOTIDE SEQUENCE [LARGE SCALE GENOMIC DNA]</scope>
</reference>